<dbReference type="AlphaFoldDB" id="A0A3G1L1L1"/>
<dbReference type="CDD" id="cd10563">
    <property type="entry name" value="CooF_like"/>
    <property type="match status" value="1"/>
</dbReference>
<dbReference type="InterPro" id="IPR050954">
    <property type="entry name" value="ET_IronSulfur_Cluster-Binding"/>
</dbReference>
<evidence type="ECO:0000256" key="2">
    <source>
        <dbReference type="ARBA" id="ARBA00022485"/>
    </source>
</evidence>
<keyword evidence="1" id="KW-0813">Transport</keyword>
<name>A0A3G1L1L1_FORW1</name>
<organism evidence="9 10">
    <name type="scientific">Formimonas warabiya</name>
    <dbReference type="NCBI Taxonomy" id="1761012"/>
    <lineage>
        <taxon>Bacteria</taxon>
        <taxon>Bacillati</taxon>
        <taxon>Bacillota</taxon>
        <taxon>Clostridia</taxon>
        <taxon>Eubacteriales</taxon>
        <taxon>Peptococcaceae</taxon>
        <taxon>Candidatus Formimonas</taxon>
    </lineage>
</organism>
<evidence type="ECO:0000256" key="3">
    <source>
        <dbReference type="ARBA" id="ARBA00022723"/>
    </source>
</evidence>
<dbReference type="PROSITE" id="PS51379">
    <property type="entry name" value="4FE4S_FER_2"/>
    <property type="match status" value="1"/>
</dbReference>
<dbReference type="Pfam" id="PF13247">
    <property type="entry name" value="Fer4_11"/>
    <property type="match status" value="1"/>
</dbReference>
<sequence>MACSITHSRSKDLVGAFLSGERPVRRVTVETNPERTINLPVQCRQCQDPKCVHACMTGAMYLDAGTGLVLNRKEKCVGCWMCVMVCPYGVITPSEEHKVAVKCDQCLSEGHDPACVKSCPTKALSFMPIGAFDKTVKKAFLSKFISGEEV</sequence>
<dbReference type="GO" id="GO:0046872">
    <property type="term" value="F:metal ion binding"/>
    <property type="evidence" value="ECO:0007669"/>
    <property type="project" value="UniProtKB-KW"/>
</dbReference>
<dbReference type="InterPro" id="IPR017900">
    <property type="entry name" value="4Fe4S_Fe_S_CS"/>
</dbReference>
<dbReference type="PROSITE" id="PS00198">
    <property type="entry name" value="4FE4S_FER_1"/>
    <property type="match status" value="1"/>
</dbReference>
<evidence type="ECO:0000313" key="9">
    <source>
        <dbReference type="EMBL" id="ATW28682.1"/>
    </source>
</evidence>
<reference evidence="9 10" key="1">
    <citation type="submission" date="2016-10" db="EMBL/GenBank/DDBJ databases">
        <title>Complete Genome Sequence of Peptococcaceae strain DCMF.</title>
        <authorList>
            <person name="Edwards R.J."/>
            <person name="Holland S.I."/>
            <person name="Deshpande N.P."/>
            <person name="Wong Y.K."/>
            <person name="Ertan H."/>
            <person name="Manefield M."/>
            <person name="Russell T.L."/>
            <person name="Lee M.J."/>
        </authorList>
    </citation>
    <scope>NUCLEOTIDE SEQUENCE [LARGE SCALE GENOMIC DNA]</scope>
    <source>
        <strain evidence="9 10">DCMF</strain>
    </source>
</reference>
<keyword evidence="2" id="KW-0004">4Fe-4S</keyword>
<evidence type="ECO:0000256" key="5">
    <source>
        <dbReference type="ARBA" id="ARBA00022982"/>
    </source>
</evidence>
<feature type="domain" description="4Fe-4S ferredoxin-type" evidence="8">
    <location>
        <begin position="66"/>
        <end position="96"/>
    </location>
</feature>
<keyword evidence="6" id="KW-0408">Iron</keyword>
<keyword evidence="3" id="KW-0479">Metal-binding</keyword>
<dbReference type="PANTHER" id="PTHR43177">
    <property type="entry name" value="PROTEIN NRFC"/>
    <property type="match status" value="1"/>
</dbReference>
<keyword evidence="4" id="KW-0677">Repeat</keyword>
<evidence type="ECO:0000256" key="7">
    <source>
        <dbReference type="ARBA" id="ARBA00023014"/>
    </source>
</evidence>
<keyword evidence="5" id="KW-0249">Electron transport</keyword>
<evidence type="ECO:0000256" key="4">
    <source>
        <dbReference type="ARBA" id="ARBA00022737"/>
    </source>
</evidence>
<evidence type="ECO:0000259" key="8">
    <source>
        <dbReference type="PROSITE" id="PS51379"/>
    </source>
</evidence>
<dbReference type="Proteomes" id="UP000323521">
    <property type="component" value="Chromosome"/>
</dbReference>
<dbReference type="GO" id="GO:0051539">
    <property type="term" value="F:4 iron, 4 sulfur cluster binding"/>
    <property type="evidence" value="ECO:0007669"/>
    <property type="project" value="UniProtKB-KW"/>
</dbReference>
<proteinExistence type="predicted"/>
<keyword evidence="10" id="KW-1185">Reference proteome</keyword>
<dbReference type="KEGG" id="fwa:DCMF_16845"/>
<dbReference type="Gene3D" id="3.30.70.20">
    <property type="match status" value="2"/>
</dbReference>
<dbReference type="EMBL" id="CP017634">
    <property type="protein sequence ID" value="ATW28682.1"/>
    <property type="molecule type" value="Genomic_DNA"/>
</dbReference>
<protein>
    <recommendedName>
        <fullName evidence="8">4Fe-4S ferredoxin-type domain-containing protein</fullName>
    </recommendedName>
</protein>
<dbReference type="PANTHER" id="PTHR43177:SF5">
    <property type="entry name" value="ANAEROBIC DIMETHYL SULFOXIDE REDUCTASE CHAIN B-RELATED"/>
    <property type="match status" value="1"/>
</dbReference>
<evidence type="ECO:0000313" key="10">
    <source>
        <dbReference type="Proteomes" id="UP000323521"/>
    </source>
</evidence>
<evidence type="ECO:0000256" key="1">
    <source>
        <dbReference type="ARBA" id="ARBA00022448"/>
    </source>
</evidence>
<evidence type="ECO:0000256" key="6">
    <source>
        <dbReference type="ARBA" id="ARBA00023004"/>
    </source>
</evidence>
<dbReference type="SUPFAM" id="SSF54862">
    <property type="entry name" value="4Fe-4S ferredoxins"/>
    <property type="match status" value="1"/>
</dbReference>
<keyword evidence="7" id="KW-0411">Iron-sulfur</keyword>
<gene>
    <name evidence="9" type="ORF">DCMF_16845</name>
</gene>
<dbReference type="InterPro" id="IPR017896">
    <property type="entry name" value="4Fe4S_Fe-S-bd"/>
</dbReference>
<accession>A0A3G1L1L1</accession>